<keyword evidence="1" id="KW-1133">Transmembrane helix</keyword>
<protein>
    <recommendedName>
        <fullName evidence="4">MSHA pilin protein MshA</fullName>
    </recommendedName>
</protein>
<dbReference type="GeneID" id="96871929"/>
<name>A0A1C7F5P0_9VIBR</name>
<keyword evidence="1" id="KW-0472">Membrane</keyword>
<dbReference type="Gene3D" id="3.30.700.10">
    <property type="entry name" value="Glycoprotein, Type 4 Pilin"/>
    <property type="match status" value="1"/>
</dbReference>
<dbReference type="AlphaFoldDB" id="A0A1C7F5P0"/>
<proteinExistence type="predicted"/>
<evidence type="ECO:0000256" key="1">
    <source>
        <dbReference type="SAM" id="Phobius"/>
    </source>
</evidence>
<dbReference type="InterPro" id="IPR012902">
    <property type="entry name" value="N_methyl_site"/>
</dbReference>
<accession>A0A1C7F5P0</accession>
<dbReference type="InterPro" id="IPR045584">
    <property type="entry name" value="Pilin-like"/>
</dbReference>
<dbReference type="SUPFAM" id="SSF54523">
    <property type="entry name" value="Pili subunits"/>
    <property type="match status" value="1"/>
</dbReference>
<keyword evidence="3" id="KW-1185">Reference proteome</keyword>
<dbReference type="NCBIfam" id="TIGR02532">
    <property type="entry name" value="IV_pilin_GFxxxE"/>
    <property type="match status" value="1"/>
</dbReference>
<evidence type="ECO:0000313" key="3">
    <source>
        <dbReference type="Proteomes" id="UP000092528"/>
    </source>
</evidence>
<feature type="transmembrane region" description="Helical" evidence="1">
    <location>
        <begin position="7"/>
        <end position="28"/>
    </location>
</feature>
<dbReference type="Pfam" id="PF07963">
    <property type="entry name" value="N_methyl"/>
    <property type="match status" value="1"/>
</dbReference>
<dbReference type="PATRIC" id="fig|45658.7.peg.39"/>
<keyword evidence="1" id="KW-0812">Transmembrane</keyword>
<sequence>MKRARLGFTLIELVVVIVVLGILAVTAMPRLVNLQSDSRIATLNGLKAGMQSASDMIYPLAIRQGLTNVSDAITIEGDDIQLAYGYPAAFSRQTWSKLIEATFADGVYNADDPADWYFHNNPSQNWIRFMTKSRIDPSLQCFLRYYEATETNAPRFELVTDGC</sequence>
<evidence type="ECO:0000313" key="2">
    <source>
        <dbReference type="EMBL" id="ANU35211.1"/>
    </source>
</evidence>
<dbReference type="EMBL" id="CP016414">
    <property type="protein sequence ID" value="ANU35211.1"/>
    <property type="molecule type" value="Genomic_DNA"/>
</dbReference>
<gene>
    <name evidence="2" type="ORF">VSVS05_00041</name>
</gene>
<organism evidence="2 3">
    <name type="scientific">Vibrio scophthalmi</name>
    <dbReference type="NCBI Taxonomy" id="45658"/>
    <lineage>
        <taxon>Bacteria</taxon>
        <taxon>Pseudomonadati</taxon>
        <taxon>Pseudomonadota</taxon>
        <taxon>Gammaproteobacteria</taxon>
        <taxon>Vibrionales</taxon>
        <taxon>Vibrionaceae</taxon>
        <taxon>Vibrio</taxon>
    </lineage>
</organism>
<dbReference type="Proteomes" id="UP000092528">
    <property type="component" value="Chromosome 1"/>
</dbReference>
<reference evidence="2 3" key="1">
    <citation type="submission" date="2016-07" db="EMBL/GenBank/DDBJ databases">
        <title>Genome sequencing of Vibrio scophthalmi strain VS-05, an isolated from Paralichthys olivaceus.</title>
        <authorList>
            <person name="Han H.-J."/>
        </authorList>
    </citation>
    <scope>NUCLEOTIDE SEQUENCE [LARGE SCALE GENOMIC DNA]</scope>
    <source>
        <strain evidence="2 3">VS-05</strain>
    </source>
</reference>
<dbReference type="STRING" id="45658.VSVS12_02957"/>
<dbReference type="RefSeq" id="WP_065544962.1">
    <property type="nucleotide sequence ID" value="NZ_CP016414.1"/>
</dbReference>
<evidence type="ECO:0008006" key="4">
    <source>
        <dbReference type="Google" id="ProtNLM"/>
    </source>
</evidence>